<gene>
    <name evidence="2" type="ORF">HW115_06505</name>
</gene>
<dbReference type="Pfam" id="PF13385">
    <property type="entry name" value="Laminin_G_3"/>
    <property type="match status" value="1"/>
</dbReference>
<keyword evidence="1" id="KW-0472">Membrane</keyword>
<protein>
    <submittedName>
        <fullName evidence="2">LamG domain-containing protein</fullName>
    </submittedName>
</protein>
<name>A0A851GMA0_9BACT</name>
<dbReference type="Gene3D" id="2.60.120.1440">
    <property type="match status" value="1"/>
</dbReference>
<keyword evidence="1" id="KW-1133">Transmembrane helix</keyword>
<evidence type="ECO:0000313" key="3">
    <source>
        <dbReference type="Proteomes" id="UP000557872"/>
    </source>
</evidence>
<dbReference type="AlphaFoldDB" id="A0A851GMA0"/>
<reference evidence="2 3" key="1">
    <citation type="submission" date="2020-07" db="EMBL/GenBank/DDBJ databases">
        <title>Roseicoccus Jingziensis gen. nov., sp. nov., isolated from coastal seawater.</title>
        <authorList>
            <person name="Feng X."/>
        </authorList>
    </citation>
    <scope>NUCLEOTIDE SEQUENCE [LARGE SCALE GENOMIC DNA]</scope>
    <source>
        <strain evidence="2 3">N1E253</strain>
    </source>
</reference>
<comment type="caution">
    <text evidence="2">The sequence shown here is derived from an EMBL/GenBank/DDBJ whole genome shotgun (WGS) entry which is preliminary data.</text>
</comment>
<dbReference type="PANTHER" id="PTHR30273">
    <property type="entry name" value="PERIPLASMIC SIGNAL SENSOR AND SIGMA FACTOR ACTIVATOR FECR-RELATED"/>
    <property type="match status" value="1"/>
</dbReference>
<dbReference type="Gene3D" id="2.60.120.200">
    <property type="match status" value="1"/>
</dbReference>
<keyword evidence="1" id="KW-0812">Transmembrane</keyword>
<accession>A0A851GMA0</accession>
<dbReference type="GO" id="GO:0016989">
    <property type="term" value="F:sigma factor antagonist activity"/>
    <property type="evidence" value="ECO:0007669"/>
    <property type="project" value="TreeGrafter"/>
</dbReference>
<sequence length="532" mass="58222">MNKKNHILALLALVQDGEATPVQVSELKEVLREDASLLELARTQNQMHARLSVILEDEVSSERRVQGILDSLKDAETNQFVDRVGRRLSLLRWRKWAMTAAALVMIGLVSGIYFYQHRSAQHRSDQSVMATLQRAIGVQWSGAAIGNGSVLTAGASVEIEKGLLEFELAGRGRLIVEGPAQLNFPEDGRAILHQGRVVMRATEKGRGYRIETPQGKIIDISTEFGVAVLSNGLVETHVIEGSIEAISNDGKRVTLTRNDAMEMGPDGGKLIAADAGQFYTLMPPPSESKPEFIHWSFNEAEGNIAHSRGELAATIANKADMIFHKMGQGALPSRVPGPTPEAGNALRFDGKGSYAESGYRGIGGGKPRTVCFWLKVPEDFSVRQGFGIVSWGKHPLPGEVWQLSVNPLAKDGPIGRLRLGLEGGQIIGSSDLRDGKWHHIGVVMYGGGQPNVGTHVILYIDGELERLSRRSLQEVRTEIDQATHGVWLGRNVVYLKDRPHPHGGFFRGEIDDLYIFDASLSQSELLQLMEGN</sequence>
<proteinExistence type="predicted"/>
<organism evidence="2 3">
    <name type="scientific">Oceaniferula marina</name>
    <dbReference type="NCBI Taxonomy" id="2748318"/>
    <lineage>
        <taxon>Bacteria</taxon>
        <taxon>Pseudomonadati</taxon>
        <taxon>Verrucomicrobiota</taxon>
        <taxon>Verrucomicrobiia</taxon>
        <taxon>Verrucomicrobiales</taxon>
        <taxon>Verrucomicrobiaceae</taxon>
        <taxon>Oceaniferula</taxon>
    </lineage>
</organism>
<evidence type="ECO:0000256" key="1">
    <source>
        <dbReference type="SAM" id="Phobius"/>
    </source>
</evidence>
<dbReference type="InterPro" id="IPR013320">
    <property type="entry name" value="ConA-like_dom_sf"/>
</dbReference>
<dbReference type="RefSeq" id="WP_178931781.1">
    <property type="nucleotide sequence ID" value="NZ_JACBAZ010000002.1"/>
</dbReference>
<dbReference type="InterPro" id="IPR012373">
    <property type="entry name" value="Ferrdict_sens_TM"/>
</dbReference>
<dbReference type="SUPFAM" id="SSF49899">
    <property type="entry name" value="Concanavalin A-like lectins/glucanases"/>
    <property type="match status" value="1"/>
</dbReference>
<dbReference type="Proteomes" id="UP000557872">
    <property type="component" value="Unassembled WGS sequence"/>
</dbReference>
<dbReference type="PANTHER" id="PTHR30273:SF2">
    <property type="entry name" value="PROTEIN FECR"/>
    <property type="match status" value="1"/>
</dbReference>
<dbReference type="EMBL" id="JACBAZ010000002">
    <property type="protein sequence ID" value="NWK55254.1"/>
    <property type="molecule type" value="Genomic_DNA"/>
</dbReference>
<evidence type="ECO:0000313" key="2">
    <source>
        <dbReference type="EMBL" id="NWK55254.1"/>
    </source>
</evidence>
<keyword evidence="3" id="KW-1185">Reference proteome</keyword>
<feature type="transmembrane region" description="Helical" evidence="1">
    <location>
        <begin position="96"/>
        <end position="115"/>
    </location>
</feature>